<protein>
    <recommendedName>
        <fullName evidence="8 10">Protein GrpE</fullName>
    </recommendedName>
    <alternativeName>
        <fullName evidence="9 10">HSP-70 cofactor</fullName>
    </alternativeName>
</protein>
<dbReference type="SUPFAM" id="SSF58014">
    <property type="entry name" value="Coiled-coil domain of nucleotide exchange factor GrpE"/>
    <property type="match status" value="1"/>
</dbReference>
<comment type="subcellular location">
    <subcellularLocation>
        <location evidence="1 10">Cytoplasm</location>
    </subcellularLocation>
</comment>
<keyword evidence="13" id="KW-0175">Coiled coil</keyword>
<dbReference type="InterPro" id="IPR013805">
    <property type="entry name" value="GrpE_CC"/>
</dbReference>
<dbReference type="Proteomes" id="UP000241436">
    <property type="component" value="Unassembled WGS sequence"/>
</dbReference>
<feature type="region of interest" description="Disordered" evidence="14">
    <location>
        <begin position="185"/>
        <end position="213"/>
    </location>
</feature>
<dbReference type="Pfam" id="PF01025">
    <property type="entry name" value="GrpE"/>
    <property type="match status" value="1"/>
</dbReference>
<evidence type="ECO:0000256" key="6">
    <source>
        <dbReference type="ARBA" id="ARBA00023186"/>
    </source>
</evidence>
<evidence type="ECO:0000313" key="15">
    <source>
        <dbReference type="EMBL" id="PTL36061.1"/>
    </source>
</evidence>
<dbReference type="Gene3D" id="2.30.22.10">
    <property type="entry name" value="Head domain of nucleotide exchange factor GrpE"/>
    <property type="match status" value="1"/>
</dbReference>
<evidence type="ECO:0000256" key="10">
    <source>
        <dbReference type="HAMAP-Rule" id="MF_01151"/>
    </source>
</evidence>
<dbReference type="CDD" id="cd00446">
    <property type="entry name" value="GrpE"/>
    <property type="match status" value="1"/>
</dbReference>
<dbReference type="GO" id="GO:0006457">
    <property type="term" value="P:protein folding"/>
    <property type="evidence" value="ECO:0007669"/>
    <property type="project" value="InterPro"/>
</dbReference>
<dbReference type="RefSeq" id="WP_107562044.1">
    <property type="nucleotide sequence ID" value="NZ_NVQC01000018.1"/>
</dbReference>
<reference evidence="15 16" key="1">
    <citation type="submission" date="2017-09" db="EMBL/GenBank/DDBJ databases">
        <title>Bloom of a denitrifying methanotroph, Candidatus Methylomirabilis limnetica, in a deep stratified lake.</title>
        <authorList>
            <person name="Graf J.S."/>
            <person name="Marchant H.K."/>
            <person name="Tienken D."/>
            <person name="Hach P.F."/>
            <person name="Brand A."/>
            <person name="Schubert C.J."/>
            <person name="Kuypers M.M."/>
            <person name="Milucka J."/>
        </authorList>
    </citation>
    <scope>NUCLEOTIDE SEQUENCE [LARGE SCALE GENOMIC DNA]</scope>
    <source>
        <strain evidence="15 16">Zug</strain>
    </source>
</reference>
<organism evidence="15 16">
    <name type="scientific">Candidatus Methylomirabilis limnetica</name>
    <dbReference type="NCBI Taxonomy" id="2033718"/>
    <lineage>
        <taxon>Bacteria</taxon>
        <taxon>Candidatus Methylomirabilota</taxon>
        <taxon>Candidatus Methylomirabilia</taxon>
        <taxon>Candidatus Methylomirabilales</taxon>
        <taxon>Candidatus Methylomirabilaceae</taxon>
        <taxon>Candidatus Methylomirabilis</taxon>
    </lineage>
</organism>
<evidence type="ECO:0000256" key="4">
    <source>
        <dbReference type="ARBA" id="ARBA00022490"/>
    </source>
</evidence>
<keyword evidence="16" id="KW-1185">Reference proteome</keyword>
<evidence type="ECO:0000256" key="11">
    <source>
        <dbReference type="RuleBase" id="RU000639"/>
    </source>
</evidence>
<dbReference type="GO" id="GO:0051087">
    <property type="term" value="F:protein-folding chaperone binding"/>
    <property type="evidence" value="ECO:0007669"/>
    <property type="project" value="InterPro"/>
</dbReference>
<keyword evidence="5 10" id="KW-0346">Stress response</keyword>
<evidence type="ECO:0000313" key="16">
    <source>
        <dbReference type="Proteomes" id="UP000241436"/>
    </source>
</evidence>
<dbReference type="GO" id="GO:0051082">
    <property type="term" value="F:unfolded protein binding"/>
    <property type="evidence" value="ECO:0007669"/>
    <property type="project" value="TreeGrafter"/>
</dbReference>
<dbReference type="HAMAP" id="MF_01151">
    <property type="entry name" value="GrpE"/>
    <property type="match status" value="1"/>
</dbReference>
<comment type="subunit">
    <text evidence="3 10">Homodimer.</text>
</comment>
<dbReference type="GO" id="GO:0005737">
    <property type="term" value="C:cytoplasm"/>
    <property type="evidence" value="ECO:0007669"/>
    <property type="project" value="UniProtKB-SubCell"/>
</dbReference>
<evidence type="ECO:0000256" key="5">
    <source>
        <dbReference type="ARBA" id="ARBA00023016"/>
    </source>
</evidence>
<evidence type="ECO:0000256" key="1">
    <source>
        <dbReference type="ARBA" id="ARBA00004496"/>
    </source>
</evidence>
<dbReference type="SUPFAM" id="SSF51064">
    <property type="entry name" value="Head domain of nucleotide exchange factor GrpE"/>
    <property type="match status" value="1"/>
</dbReference>
<proteinExistence type="inferred from homology"/>
<feature type="region of interest" description="Disordered" evidence="14">
    <location>
        <begin position="1"/>
        <end position="24"/>
    </location>
</feature>
<dbReference type="GO" id="GO:0042803">
    <property type="term" value="F:protein homodimerization activity"/>
    <property type="evidence" value="ECO:0007669"/>
    <property type="project" value="InterPro"/>
</dbReference>
<dbReference type="InterPro" id="IPR009012">
    <property type="entry name" value="GrpE_head"/>
</dbReference>
<evidence type="ECO:0000256" key="12">
    <source>
        <dbReference type="RuleBase" id="RU004478"/>
    </source>
</evidence>
<gene>
    <name evidence="10 15" type="primary">grpE</name>
    <name evidence="15" type="ORF">CLG94_06415</name>
</gene>
<keyword evidence="4 10" id="KW-0963">Cytoplasm</keyword>
<dbReference type="OrthoDB" id="9812586at2"/>
<evidence type="ECO:0000256" key="8">
    <source>
        <dbReference type="ARBA" id="ARBA00072274"/>
    </source>
</evidence>
<evidence type="ECO:0000256" key="9">
    <source>
        <dbReference type="ARBA" id="ARBA00076414"/>
    </source>
</evidence>
<comment type="caution">
    <text evidence="15">The sequence shown here is derived from an EMBL/GenBank/DDBJ whole genome shotgun (WGS) entry which is preliminary data.</text>
</comment>
<evidence type="ECO:0000256" key="13">
    <source>
        <dbReference type="SAM" id="Coils"/>
    </source>
</evidence>
<evidence type="ECO:0000256" key="2">
    <source>
        <dbReference type="ARBA" id="ARBA00009054"/>
    </source>
</evidence>
<keyword evidence="6 10" id="KW-0143">Chaperone</keyword>
<dbReference type="PRINTS" id="PR00773">
    <property type="entry name" value="GRPEPROTEIN"/>
</dbReference>
<dbReference type="PROSITE" id="PS01071">
    <property type="entry name" value="GRPE"/>
    <property type="match status" value="1"/>
</dbReference>
<reference evidence="16" key="2">
    <citation type="journal article" date="2018" name="Environ. Microbiol.">
        <title>Bloom of a denitrifying methanotroph, 'Candidatus Methylomirabilis limnetica', in a deep stratified lake.</title>
        <authorList>
            <person name="Graf J.S."/>
            <person name="Mayr M.J."/>
            <person name="Marchant H.K."/>
            <person name="Tienken D."/>
            <person name="Hach P.F."/>
            <person name="Brand A."/>
            <person name="Schubert C.J."/>
            <person name="Kuypers M.M."/>
            <person name="Milucka J."/>
        </authorList>
    </citation>
    <scope>NUCLEOTIDE SEQUENCE [LARGE SCALE GENOMIC DNA]</scope>
    <source>
        <strain evidence="16">Zug</strain>
    </source>
</reference>
<evidence type="ECO:0000256" key="3">
    <source>
        <dbReference type="ARBA" id="ARBA00011738"/>
    </source>
</evidence>
<comment type="function">
    <text evidence="7 10 11">Participates actively in the response to hyperosmotic and heat shock by preventing the aggregation of stress-denatured proteins, in association with DnaK and GrpE. It is the nucleotide exchange factor for DnaK and may function as a thermosensor. Unfolded proteins bind initially to DnaJ; upon interaction with the DnaJ-bound protein, DnaK hydrolyzes its bound ATP, resulting in the formation of a stable complex. GrpE releases ADP from DnaK; ATP binding to DnaK triggers the release of the substrate protein, thus completing the reaction cycle. Several rounds of ATP-dependent interactions between DnaJ, DnaK and GrpE are required for fully efficient folding.</text>
</comment>
<dbReference type="FunFam" id="2.30.22.10:FF:000001">
    <property type="entry name" value="Protein GrpE"/>
    <property type="match status" value="1"/>
</dbReference>
<dbReference type="InterPro" id="IPR000740">
    <property type="entry name" value="GrpE"/>
</dbReference>
<dbReference type="GO" id="GO:0000774">
    <property type="term" value="F:adenyl-nucleotide exchange factor activity"/>
    <property type="evidence" value="ECO:0007669"/>
    <property type="project" value="InterPro"/>
</dbReference>
<evidence type="ECO:0000256" key="7">
    <source>
        <dbReference type="ARBA" id="ARBA00053401"/>
    </source>
</evidence>
<dbReference type="EMBL" id="NVQC01000018">
    <property type="protein sequence ID" value="PTL36061.1"/>
    <property type="molecule type" value="Genomic_DNA"/>
</dbReference>
<dbReference type="NCBIfam" id="NF010738">
    <property type="entry name" value="PRK14140.1"/>
    <property type="match status" value="1"/>
</dbReference>
<accession>A0A2T4TY71</accession>
<dbReference type="Gene3D" id="3.90.20.20">
    <property type="match status" value="1"/>
</dbReference>
<evidence type="ECO:0000256" key="14">
    <source>
        <dbReference type="SAM" id="MobiDB-lite"/>
    </source>
</evidence>
<sequence>MDQENEEAKAPTSDNVQESPVAPTTELELTIDKLQAVLKEKIAEVESLNDRLLRLQAEFENYKKRAARERGEFVRFANEGLLLELLPVGDSLEHAAATTRSGADAQGVAEGLDVIRRLFQATLEKVAVKAIEALGHEFDPNFHQAVIQVESTDGLDNIVVEEVRKGYLLEGRLLRPAMVKVSKGAVPSSEFRVSSVDEDEPETRSPESGIYEP</sequence>
<dbReference type="PANTHER" id="PTHR21237:SF23">
    <property type="entry name" value="GRPE PROTEIN HOMOLOG, MITOCHONDRIAL"/>
    <property type="match status" value="1"/>
</dbReference>
<feature type="coiled-coil region" evidence="13">
    <location>
        <begin position="31"/>
        <end position="72"/>
    </location>
</feature>
<comment type="similarity">
    <text evidence="2 10 12">Belongs to the GrpE family.</text>
</comment>
<name>A0A2T4TY71_9BACT</name>
<dbReference type="PANTHER" id="PTHR21237">
    <property type="entry name" value="GRPE PROTEIN"/>
    <property type="match status" value="1"/>
</dbReference>
<dbReference type="AlphaFoldDB" id="A0A2T4TY71"/>